<name>A0A806KMI1_9BACT</name>
<accession>A0A806KMI1</accession>
<proteinExistence type="predicted"/>
<dbReference type="EMBL" id="JQ844225">
    <property type="protein sequence ID" value="AGS53211.1"/>
    <property type="molecule type" value="Genomic_DNA"/>
</dbReference>
<organism evidence="1">
    <name type="scientific">uncultured bacterium contig00093</name>
    <dbReference type="NCBI Taxonomy" id="1181564"/>
    <lineage>
        <taxon>Bacteria</taxon>
        <taxon>environmental samples</taxon>
    </lineage>
</organism>
<protein>
    <submittedName>
        <fullName evidence="1">Uncharacterized protein</fullName>
    </submittedName>
</protein>
<evidence type="ECO:0000313" key="1">
    <source>
        <dbReference type="EMBL" id="AGS53211.1"/>
    </source>
</evidence>
<sequence length="40" mass="4526">MFKFIKVVVVLVLLIVSGAFLYDKYRTMCCDCGCDEGKCD</sequence>
<reference evidence="1" key="1">
    <citation type="submission" date="2012-03" db="EMBL/GenBank/DDBJ databases">
        <title>Functional metagenomics reveals considerable lignocellulase gene clusters in the gut microbiome of a wood-feeding higher termite.</title>
        <authorList>
            <person name="Liu N."/>
        </authorList>
    </citation>
    <scope>NUCLEOTIDE SEQUENCE</scope>
</reference>
<dbReference type="AlphaFoldDB" id="A0A806KMI1"/>